<evidence type="ECO:0000313" key="2">
    <source>
        <dbReference type="EMBL" id="KAG5840079.1"/>
    </source>
</evidence>
<feature type="transmembrane region" description="Helical" evidence="1">
    <location>
        <begin position="20"/>
        <end position="40"/>
    </location>
</feature>
<gene>
    <name evidence="2" type="ORF">ANANG_G00213140</name>
</gene>
<feature type="transmembrane region" description="Helical" evidence="1">
    <location>
        <begin position="60"/>
        <end position="78"/>
    </location>
</feature>
<dbReference type="AlphaFoldDB" id="A0A9D3LZY9"/>
<organism evidence="2 3">
    <name type="scientific">Anguilla anguilla</name>
    <name type="common">European freshwater eel</name>
    <name type="synonym">Muraena anguilla</name>
    <dbReference type="NCBI Taxonomy" id="7936"/>
    <lineage>
        <taxon>Eukaryota</taxon>
        <taxon>Metazoa</taxon>
        <taxon>Chordata</taxon>
        <taxon>Craniata</taxon>
        <taxon>Vertebrata</taxon>
        <taxon>Euteleostomi</taxon>
        <taxon>Actinopterygii</taxon>
        <taxon>Neopterygii</taxon>
        <taxon>Teleostei</taxon>
        <taxon>Anguilliformes</taxon>
        <taxon>Anguillidae</taxon>
        <taxon>Anguilla</taxon>
    </lineage>
</organism>
<reference evidence="2" key="1">
    <citation type="submission" date="2021-01" db="EMBL/GenBank/DDBJ databases">
        <title>A chromosome-scale assembly of European eel, Anguilla anguilla.</title>
        <authorList>
            <person name="Henkel C."/>
            <person name="Jong-Raadsen S.A."/>
            <person name="Dufour S."/>
            <person name="Weltzien F.-A."/>
            <person name="Palstra A.P."/>
            <person name="Pelster B."/>
            <person name="Spaink H.P."/>
            <person name="Van Den Thillart G.E."/>
            <person name="Jansen H."/>
            <person name="Zahm M."/>
            <person name="Klopp C."/>
            <person name="Cedric C."/>
            <person name="Louis A."/>
            <person name="Berthelot C."/>
            <person name="Parey E."/>
            <person name="Roest Crollius H."/>
            <person name="Montfort J."/>
            <person name="Robinson-Rechavi M."/>
            <person name="Bucao C."/>
            <person name="Bouchez O."/>
            <person name="Gislard M."/>
            <person name="Lluch J."/>
            <person name="Milhes M."/>
            <person name="Lampietro C."/>
            <person name="Lopez Roques C."/>
            <person name="Donnadieu C."/>
            <person name="Braasch I."/>
            <person name="Desvignes T."/>
            <person name="Postlethwait J."/>
            <person name="Bobe J."/>
            <person name="Guiguen Y."/>
            <person name="Dirks R."/>
        </authorList>
    </citation>
    <scope>NUCLEOTIDE SEQUENCE</scope>
    <source>
        <strain evidence="2">Tag_6206</strain>
        <tissue evidence="2">Liver</tissue>
    </source>
</reference>
<keyword evidence="1" id="KW-1133">Transmembrane helix</keyword>
<feature type="transmembrane region" description="Helical" evidence="1">
    <location>
        <begin position="84"/>
        <end position="104"/>
    </location>
</feature>
<dbReference type="Proteomes" id="UP001044222">
    <property type="component" value="Chromosome 11"/>
</dbReference>
<dbReference type="EMBL" id="JAFIRN010000011">
    <property type="protein sequence ID" value="KAG5840079.1"/>
    <property type="molecule type" value="Genomic_DNA"/>
</dbReference>
<keyword evidence="1" id="KW-0472">Membrane</keyword>
<evidence type="ECO:0000256" key="1">
    <source>
        <dbReference type="SAM" id="Phobius"/>
    </source>
</evidence>
<proteinExistence type="predicted"/>
<sequence>GAAAAKVLTPTFSRIGTSVVRANVLSGVAFASVFAIWDVVEWKVHKITEVQLRQRMAECLAGAAGGIGGGAAAGVGFGSCLGPIGALVGGIVGGLVGAIGGAFAGKAIDGAIWDGNEDSVMNMYEFFGWHDVKRNTRPVKTAEEMEKAYDKKLESRPSKIKEEEWGKICMANVMVLLQAMYPVFTEVMKMADNLRKNRSDGVSAIGTAMYQSIPEE</sequence>
<feature type="non-terminal residue" evidence="2">
    <location>
        <position position="1"/>
    </location>
</feature>
<evidence type="ECO:0000313" key="3">
    <source>
        <dbReference type="Proteomes" id="UP001044222"/>
    </source>
</evidence>
<accession>A0A9D3LZY9</accession>
<keyword evidence="1" id="KW-0812">Transmembrane</keyword>
<keyword evidence="3" id="KW-1185">Reference proteome</keyword>
<comment type="caution">
    <text evidence="2">The sequence shown here is derived from an EMBL/GenBank/DDBJ whole genome shotgun (WGS) entry which is preliminary data.</text>
</comment>
<protein>
    <submittedName>
        <fullName evidence="2">Uncharacterized protein</fullName>
    </submittedName>
</protein>
<name>A0A9D3LZY9_ANGAN</name>